<dbReference type="InterPro" id="IPR040674">
    <property type="entry name" value="PvuRts1I-like_SRA"/>
</dbReference>
<evidence type="ECO:0000259" key="1">
    <source>
        <dbReference type="Pfam" id="PF18491"/>
    </source>
</evidence>
<evidence type="ECO:0000313" key="2">
    <source>
        <dbReference type="EMBL" id="AGM26425.1"/>
    </source>
</evidence>
<accession>R4UJU3</accession>
<dbReference type="EMBL" id="CP005078">
    <property type="protein sequence ID" value="AGM26425.1"/>
    <property type="molecule type" value="Genomic_DNA"/>
</dbReference>
<dbReference type="Proteomes" id="UP000013963">
    <property type="component" value="Chromosome"/>
</dbReference>
<gene>
    <name evidence="2" type="ORF">SSYRP_v1c08360</name>
</gene>
<dbReference type="AlphaFoldDB" id="R4UJU3"/>
<sequence length="168" mass="19711">MLNYKKEDKKMDVNVLQAILAKKEITTKDKIVFKLINSVLTTLFIDENRQSLLQVGYKINEQEYLWFPNLSLDNKKEQNINDGYANYLSSDGNFLYQFTATTAIDKRKSQGEKYLQNKIHFVTFGKINDKKKGIGYHFLGIFIFVGFTDEDCQTMIYQKIRDNYQLDS</sequence>
<organism evidence="2 3">
    <name type="scientific">Spiroplasma syrphidicola EA-1</name>
    <dbReference type="NCBI Taxonomy" id="1276229"/>
    <lineage>
        <taxon>Bacteria</taxon>
        <taxon>Bacillati</taxon>
        <taxon>Mycoplasmatota</taxon>
        <taxon>Mollicutes</taxon>
        <taxon>Entomoplasmatales</taxon>
        <taxon>Spiroplasmataceae</taxon>
        <taxon>Spiroplasma</taxon>
    </lineage>
</organism>
<reference evidence="2 3" key="1">
    <citation type="journal article" date="2013" name="Genome Biol. Evol.">
        <title>Complete genomes of two dipteran-associated spiroplasmas provided insights into the origin, dynamics, and impacts of viral invasion in spiroplasma.</title>
        <authorList>
            <person name="Ku C."/>
            <person name="Lo W.S."/>
            <person name="Chen L.L."/>
            <person name="Kuo C.H."/>
        </authorList>
    </citation>
    <scope>NUCLEOTIDE SEQUENCE [LARGE SCALE GENOMIC DNA]</scope>
    <source>
        <strain evidence="2">EA-1</strain>
    </source>
</reference>
<dbReference type="KEGG" id="ssyr:SSYRP_v1c08360"/>
<dbReference type="HOGENOM" id="CLU_1585447_0_0_14"/>
<dbReference type="Pfam" id="PF18491">
    <property type="entry name" value="SRA"/>
    <property type="match status" value="1"/>
</dbReference>
<keyword evidence="3" id="KW-1185">Reference proteome</keyword>
<evidence type="ECO:0000313" key="3">
    <source>
        <dbReference type="Proteomes" id="UP000013963"/>
    </source>
</evidence>
<dbReference type="STRING" id="1276229.SSYRP_v1c08360"/>
<protein>
    <recommendedName>
        <fullName evidence="1">PvuRts1 I-like SET and RING associated domain-containing protein</fullName>
    </recommendedName>
</protein>
<proteinExistence type="predicted"/>
<name>R4UJU3_9MOLU</name>
<feature type="domain" description="PvuRts1 I-like SET and RING associated" evidence="1">
    <location>
        <begin position="19"/>
        <end position="166"/>
    </location>
</feature>
<dbReference type="PATRIC" id="fig|1276229.3.peg.831"/>